<feature type="repeat" description="NHL" evidence="2">
    <location>
        <begin position="236"/>
        <end position="280"/>
    </location>
</feature>
<evidence type="ECO:0000313" key="4">
    <source>
        <dbReference type="Proteomes" id="UP000663828"/>
    </source>
</evidence>
<feature type="repeat" description="NHL" evidence="2">
    <location>
        <begin position="336"/>
        <end position="380"/>
    </location>
</feature>
<dbReference type="GO" id="GO:0000209">
    <property type="term" value="P:protein polyubiquitination"/>
    <property type="evidence" value="ECO:0007669"/>
    <property type="project" value="TreeGrafter"/>
</dbReference>
<organism evidence="3 4">
    <name type="scientific">Adineta ricciae</name>
    <name type="common">Rotifer</name>
    <dbReference type="NCBI Taxonomy" id="249248"/>
    <lineage>
        <taxon>Eukaryota</taxon>
        <taxon>Metazoa</taxon>
        <taxon>Spiralia</taxon>
        <taxon>Gnathifera</taxon>
        <taxon>Rotifera</taxon>
        <taxon>Eurotatoria</taxon>
        <taxon>Bdelloidea</taxon>
        <taxon>Adinetida</taxon>
        <taxon>Adinetidae</taxon>
        <taxon>Adineta</taxon>
    </lineage>
</organism>
<dbReference type="InterPro" id="IPR050952">
    <property type="entry name" value="TRIM-NHL_E3_ligases"/>
</dbReference>
<dbReference type="EMBL" id="CAJNOR010008242">
    <property type="protein sequence ID" value="CAF1630585.1"/>
    <property type="molecule type" value="Genomic_DNA"/>
</dbReference>
<name>A0A816D682_ADIRI</name>
<dbReference type="InterPro" id="IPR011042">
    <property type="entry name" value="6-blade_b-propeller_TolB-like"/>
</dbReference>
<dbReference type="GO" id="GO:0061630">
    <property type="term" value="F:ubiquitin protein ligase activity"/>
    <property type="evidence" value="ECO:0007669"/>
    <property type="project" value="TreeGrafter"/>
</dbReference>
<evidence type="ECO:0000313" key="3">
    <source>
        <dbReference type="EMBL" id="CAF1630585.1"/>
    </source>
</evidence>
<dbReference type="Gene3D" id="2.120.10.30">
    <property type="entry name" value="TolB, C-terminal domain"/>
    <property type="match status" value="2"/>
</dbReference>
<gene>
    <name evidence="3" type="ORF">XAT740_LOCUS51585</name>
</gene>
<dbReference type="InterPro" id="IPR001258">
    <property type="entry name" value="NHL_repeat"/>
</dbReference>
<evidence type="ECO:0000256" key="2">
    <source>
        <dbReference type="PROSITE-ProRule" id="PRU00504"/>
    </source>
</evidence>
<protein>
    <submittedName>
        <fullName evidence="3">Uncharacterized protein</fullName>
    </submittedName>
</protein>
<dbReference type="PANTHER" id="PTHR24104:SF57">
    <property type="entry name" value="BEE-MILK PROTEIN"/>
    <property type="match status" value="1"/>
</dbReference>
<sequence>MMTLENWNTIHEMDQVFERIHARLDLRFQQLIRQMHACSHKKTKPILNFSPTNQFQLEEIIAKFGHITVSTTLNDFPILFFLYSFIYKIVKKKRPLTPHAIDSATSMNRSSVRKTTSATATATATTNENNVKNDHYQIIGKHGRQKGQLSNPQDVFIIRTSSNQRTLLVSDTINQNVQLFSIETGLCTGAFLPSNPRQIPLRRPIGLSHSFADSSSCLVTDYDQHLISSWIIDETGNGKLVKKFGQQSLVGPKGICASNQSQRIAVADNKANCICLFSSSGEFLHRFGTRGTELHELAGPHYVQFAENDNDRHVIVTDFYNNSVKIFDIERHGQLVTSFGSGGTKNGLFQAPTGLAIDYERGYIFVSDWGNNRVQVFDRQGVFVRIIELSISDMLYGPQGLDYEPISQALAIANSGKHSAVLVRID</sequence>
<dbReference type="AlphaFoldDB" id="A0A816D682"/>
<feature type="repeat" description="NHL" evidence="2">
    <location>
        <begin position="284"/>
        <end position="330"/>
    </location>
</feature>
<dbReference type="Pfam" id="PF01436">
    <property type="entry name" value="NHL"/>
    <property type="match status" value="1"/>
</dbReference>
<dbReference type="PROSITE" id="PS51125">
    <property type="entry name" value="NHL"/>
    <property type="match status" value="3"/>
</dbReference>
<dbReference type="Proteomes" id="UP000663828">
    <property type="component" value="Unassembled WGS sequence"/>
</dbReference>
<comment type="caution">
    <text evidence="3">The sequence shown here is derived from an EMBL/GenBank/DDBJ whole genome shotgun (WGS) entry which is preliminary data.</text>
</comment>
<proteinExistence type="predicted"/>
<evidence type="ECO:0000256" key="1">
    <source>
        <dbReference type="ARBA" id="ARBA00022737"/>
    </source>
</evidence>
<dbReference type="SUPFAM" id="SSF101898">
    <property type="entry name" value="NHL repeat"/>
    <property type="match status" value="1"/>
</dbReference>
<dbReference type="GO" id="GO:0043161">
    <property type="term" value="P:proteasome-mediated ubiquitin-dependent protein catabolic process"/>
    <property type="evidence" value="ECO:0007669"/>
    <property type="project" value="TreeGrafter"/>
</dbReference>
<dbReference type="PANTHER" id="PTHR24104">
    <property type="entry name" value="E3 UBIQUITIN-PROTEIN LIGASE NHLRC1-RELATED"/>
    <property type="match status" value="1"/>
</dbReference>
<keyword evidence="1" id="KW-0677">Repeat</keyword>
<accession>A0A816D682</accession>
<reference evidence="3" key="1">
    <citation type="submission" date="2021-02" db="EMBL/GenBank/DDBJ databases">
        <authorList>
            <person name="Nowell W R."/>
        </authorList>
    </citation>
    <scope>NUCLEOTIDE SEQUENCE</scope>
</reference>
<keyword evidence="4" id="KW-1185">Reference proteome</keyword>